<evidence type="ECO:0000256" key="3">
    <source>
        <dbReference type="ARBA" id="ARBA00022737"/>
    </source>
</evidence>
<comment type="subcellular location">
    <subcellularLocation>
        <location evidence="1">Secreted</location>
    </subcellularLocation>
</comment>
<name>A0A3B3V850_9TELE</name>
<dbReference type="Gene3D" id="1.10.246.10">
    <property type="match status" value="2"/>
</dbReference>
<dbReference type="OrthoDB" id="9889855at2759"/>
<dbReference type="GO" id="GO:0007165">
    <property type="term" value="P:signal transduction"/>
    <property type="evidence" value="ECO:0007669"/>
    <property type="project" value="InterPro"/>
</dbReference>
<keyword evidence="5" id="KW-0732">Signal</keyword>
<dbReference type="STRING" id="48699.ENSPLAP00000021193"/>
<dbReference type="GO" id="GO:0030500">
    <property type="term" value="P:regulation of bone mineralization"/>
    <property type="evidence" value="ECO:0007669"/>
    <property type="project" value="TreeGrafter"/>
</dbReference>
<dbReference type="PANTHER" id="PTHR16776:SF3">
    <property type="entry name" value="EXTRACELLULAR MATRIX PROTEIN 1"/>
    <property type="match status" value="1"/>
</dbReference>
<keyword evidence="3" id="KW-0677">Repeat</keyword>
<reference evidence="6" key="2">
    <citation type="submission" date="2025-09" db="UniProtKB">
        <authorList>
            <consortium name="Ensembl"/>
        </authorList>
    </citation>
    <scope>IDENTIFICATION</scope>
</reference>
<dbReference type="GeneID" id="106937894"/>
<dbReference type="SUPFAM" id="SSF48552">
    <property type="entry name" value="Serum albumin-like"/>
    <property type="match status" value="2"/>
</dbReference>
<dbReference type="CTD" id="100332249"/>
<dbReference type="RefSeq" id="XP_014875116.1">
    <property type="nucleotide sequence ID" value="XM_015019630.1"/>
</dbReference>
<dbReference type="PANTHER" id="PTHR16776">
    <property type="entry name" value="EXTRACELLULAR MATRIX PROTEIN 1"/>
    <property type="match status" value="1"/>
</dbReference>
<feature type="signal peptide" evidence="5">
    <location>
        <begin position="1"/>
        <end position="21"/>
    </location>
</feature>
<evidence type="ECO:0000256" key="2">
    <source>
        <dbReference type="ARBA" id="ARBA00022525"/>
    </source>
</evidence>
<evidence type="ECO:0000256" key="1">
    <source>
        <dbReference type="ARBA" id="ARBA00004613"/>
    </source>
</evidence>
<dbReference type="Pfam" id="PF05782">
    <property type="entry name" value="ECM1"/>
    <property type="match status" value="2"/>
</dbReference>
<evidence type="ECO:0000313" key="6">
    <source>
        <dbReference type="Ensembl" id="ENSPLAP00000021193.1"/>
    </source>
</evidence>
<sequence>MGSSWALVCAAASLLVFLSSACKDAETCLQHEVTLSPDFPGQVLEEPDFMMQREVDLSELLNFGDLLTVQGKENKPGPGRGRPSFRPRAFPPPQSYPVQFPLGRPTPDNIQAICVYADHRPRYPDSYFPRSGFSKQRRMATAVNNAESWFSACCKGNQTWGTEGTLCCATQAWEQSVQLFCEEDSSVKDRLYECCRQRGMSRLSCFNDDAQNPNYNPSQELPVEEIGSSENFHFNLNNCPRIRMSPSSIRALGGEKPEINAHTSPKIDINFPPGRPTADNIESLCGNRKRRPLYTTKCLPRSGYELLARQVKTINRLEKRFKQCCKKKKGALNCAELKWREELNRYCSVNGRQECCQTDDQYSCFQSLSSDPLYNTTSAAEEPTLNKMCDTQIIDHRLPVGFQLKTQCCPLPEQDRNSCFELNLVEMSQILCSSNKSHSPVVRRCCKMTSHEEIQQCLSKNVMKAITKATKKGQKKKKICPIP</sequence>
<dbReference type="GeneTree" id="ENSGT00390000006215"/>
<evidence type="ECO:0000313" key="7">
    <source>
        <dbReference type="Proteomes" id="UP000261500"/>
    </source>
</evidence>
<evidence type="ECO:0000256" key="4">
    <source>
        <dbReference type="SAM" id="MobiDB-lite"/>
    </source>
</evidence>
<keyword evidence="2" id="KW-0964">Secreted</keyword>
<dbReference type="GO" id="GO:0005615">
    <property type="term" value="C:extracellular space"/>
    <property type="evidence" value="ECO:0007669"/>
    <property type="project" value="InterPro"/>
</dbReference>
<organism evidence="6 7">
    <name type="scientific">Poecilia latipinna</name>
    <name type="common">sailfin molly</name>
    <dbReference type="NCBI Taxonomy" id="48699"/>
    <lineage>
        <taxon>Eukaryota</taxon>
        <taxon>Metazoa</taxon>
        <taxon>Chordata</taxon>
        <taxon>Craniata</taxon>
        <taxon>Vertebrata</taxon>
        <taxon>Euteleostomi</taxon>
        <taxon>Actinopterygii</taxon>
        <taxon>Neopterygii</taxon>
        <taxon>Teleostei</taxon>
        <taxon>Neoteleostei</taxon>
        <taxon>Acanthomorphata</taxon>
        <taxon>Ovalentaria</taxon>
        <taxon>Atherinomorphae</taxon>
        <taxon>Cyprinodontiformes</taxon>
        <taxon>Poeciliidae</taxon>
        <taxon>Poeciliinae</taxon>
        <taxon>Poecilia</taxon>
    </lineage>
</organism>
<dbReference type="Ensembl" id="ENSPLAT00000011601.1">
    <property type="protein sequence ID" value="ENSPLAP00000021193.1"/>
    <property type="gene ID" value="ENSPLAG00000004741.1"/>
</dbReference>
<evidence type="ECO:0000256" key="5">
    <source>
        <dbReference type="SAM" id="SignalP"/>
    </source>
</evidence>
<dbReference type="Proteomes" id="UP000261500">
    <property type="component" value="Unplaced"/>
</dbReference>
<feature type="chain" id="PRO_5017326297" evidence="5">
    <location>
        <begin position="22"/>
        <end position="483"/>
    </location>
</feature>
<feature type="region of interest" description="Disordered" evidence="4">
    <location>
        <begin position="71"/>
        <end position="90"/>
    </location>
</feature>
<accession>A0A3B3V850</accession>
<dbReference type="InterPro" id="IPR020858">
    <property type="entry name" value="Serum_albumin-like"/>
</dbReference>
<dbReference type="InterPro" id="IPR008605">
    <property type="entry name" value="ECM1"/>
</dbReference>
<keyword evidence="7" id="KW-1185">Reference proteome</keyword>
<dbReference type="KEGG" id="plai:106937894"/>
<protein>
    <submittedName>
        <fullName evidence="6">Extracellular matrix protein 1b</fullName>
    </submittedName>
</protein>
<proteinExistence type="predicted"/>
<dbReference type="AlphaFoldDB" id="A0A3B3V850"/>
<reference evidence="6" key="1">
    <citation type="submission" date="2025-08" db="UniProtKB">
        <authorList>
            <consortium name="Ensembl"/>
        </authorList>
    </citation>
    <scope>IDENTIFICATION</scope>
</reference>